<evidence type="ECO:0000256" key="1">
    <source>
        <dbReference type="SAM" id="Phobius"/>
    </source>
</evidence>
<accession>A0A0A9GNG4</accession>
<dbReference type="AlphaFoldDB" id="A0A0A9GNG4"/>
<sequence>MISNTMLVYVARSQGLNKLPKFAGLIHTLYCVHVPFVVIFCCCLTFFLICLCRRV</sequence>
<dbReference type="EMBL" id="GBRH01172927">
    <property type="protein sequence ID" value="JAE24969.1"/>
    <property type="molecule type" value="Transcribed_RNA"/>
</dbReference>
<keyword evidence="1" id="KW-1133">Transmembrane helix</keyword>
<proteinExistence type="predicted"/>
<reference evidence="2" key="2">
    <citation type="journal article" date="2015" name="Data Brief">
        <title>Shoot transcriptome of the giant reed, Arundo donax.</title>
        <authorList>
            <person name="Barrero R.A."/>
            <person name="Guerrero F.D."/>
            <person name="Moolhuijzen P."/>
            <person name="Goolsby J.A."/>
            <person name="Tidwell J."/>
            <person name="Bellgard S.E."/>
            <person name="Bellgard M.I."/>
        </authorList>
    </citation>
    <scope>NUCLEOTIDE SEQUENCE</scope>
    <source>
        <tissue evidence="2">Shoot tissue taken approximately 20 cm above the soil surface</tissue>
    </source>
</reference>
<evidence type="ECO:0000313" key="2">
    <source>
        <dbReference type="EMBL" id="JAE24969.1"/>
    </source>
</evidence>
<reference evidence="2" key="1">
    <citation type="submission" date="2014-09" db="EMBL/GenBank/DDBJ databases">
        <authorList>
            <person name="Magalhaes I.L.F."/>
            <person name="Oliveira U."/>
            <person name="Santos F.R."/>
            <person name="Vidigal T.H.D.A."/>
            <person name="Brescovit A.D."/>
            <person name="Santos A.J."/>
        </authorList>
    </citation>
    <scope>NUCLEOTIDE SEQUENCE</scope>
    <source>
        <tissue evidence="2">Shoot tissue taken approximately 20 cm above the soil surface</tissue>
    </source>
</reference>
<name>A0A0A9GNG4_ARUDO</name>
<keyword evidence="1" id="KW-0472">Membrane</keyword>
<organism evidence="2">
    <name type="scientific">Arundo donax</name>
    <name type="common">Giant reed</name>
    <name type="synonym">Donax arundinaceus</name>
    <dbReference type="NCBI Taxonomy" id="35708"/>
    <lineage>
        <taxon>Eukaryota</taxon>
        <taxon>Viridiplantae</taxon>
        <taxon>Streptophyta</taxon>
        <taxon>Embryophyta</taxon>
        <taxon>Tracheophyta</taxon>
        <taxon>Spermatophyta</taxon>
        <taxon>Magnoliopsida</taxon>
        <taxon>Liliopsida</taxon>
        <taxon>Poales</taxon>
        <taxon>Poaceae</taxon>
        <taxon>PACMAD clade</taxon>
        <taxon>Arundinoideae</taxon>
        <taxon>Arundineae</taxon>
        <taxon>Arundo</taxon>
    </lineage>
</organism>
<feature type="transmembrane region" description="Helical" evidence="1">
    <location>
        <begin position="25"/>
        <end position="51"/>
    </location>
</feature>
<keyword evidence="1" id="KW-0812">Transmembrane</keyword>
<protein>
    <submittedName>
        <fullName evidence="2">Uncharacterized protein</fullName>
    </submittedName>
</protein>